<comment type="subcellular location">
    <subcellularLocation>
        <location evidence="1">Cell membrane</location>
        <topology evidence="1">Multi-pass membrane protein</topology>
    </subcellularLocation>
</comment>
<dbReference type="Pfam" id="PF03176">
    <property type="entry name" value="MMPL"/>
    <property type="match status" value="2"/>
</dbReference>
<feature type="transmembrane region" description="Helical" evidence="6">
    <location>
        <begin position="654"/>
        <end position="677"/>
    </location>
</feature>
<gene>
    <name evidence="8" type="ORF">COEU31_06560</name>
</gene>
<dbReference type="GO" id="GO:0005886">
    <property type="term" value="C:plasma membrane"/>
    <property type="evidence" value="ECO:0007669"/>
    <property type="project" value="UniProtKB-SubCell"/>
</dbReference>
<evidence type="ECO:0000256" key="2">
    <source>
        <dbReference type="ARBA" id="ARBA00022475"/>
    </source>
</evidence>
<proteinExistence type="predicted"/>
<evidence type="ECO:0000313" key="9">
    <source>
        <dbReference type="Proteomes" id="UP000660047"/>
    </source>
</evidence>
<evidence type="ECO:0000256" key="6">
    <source>
        <dbReference type="SAM" id="Phobius"/>
    </source>
</evidence>
<feature type="transmembrane region" description="Helical" evidence="6">
    <location>
        <begin position="575"/>
        <end position="595"/>
    </location>
</feature>
<evidence type="ECO:0000256" key="3">
    <source>
        <dbReference type="ARBA" id="ARBA00022692"/>
    </source>
</evidence>
<reference evidence="8" key="1">
    <citation type="submission" date="2020-06" db="EMBL/GenBank/DDBJ databases">
        <title>Characterization of fructooligosaccharide metabolism and fructooligosaccharide-degrading enzymes in human commensal butyrate producers.</title>
        <authorList>
            <person name="Tanno H."/>
            <person name="Fujii T."/>
            <person name="Hirano K."/>
            <person name="Maeno S."/>
            <person name="Tonozuka T."/>
            <person name="Sakamoto M."/>
            <person name="Ohkuma M."/>
            <person name="Tochio T."/>
            <person name="Endo A."/>
        </authorList>
    </citation>
    <scope>NUCLEOTIDE SEQUENCE</scope>
    <source>
        <strain evidence="8">JCM 31265</strain>
    </source>
</reference>
<name>A0AAI9K2U0_9FIRM</name>
<feature type="domain" description="Membrane transport protein MMPL" evidence="7">
    <location>
        <begin position="392"/>
        <end position="687"/>
    </location>
</feature>
<dbReference type="PANTHER" id="PTHR33406">
    <property type="entry name" value="MEMBRANE PROTEIN MJ1562-RELATED"/>
    <property type="match status" value="1"/>
</dbReference>
<organism evidence="8 9">
    <name type="scientific">Coprococcus eutactus</name>
    <dbReference type="NCBI Taxonomy" id="33043"/>
    <lineage>
        <taxon>Bacteria</taxon>
        <taxon>Bacillati</taxon>
        <taxon>Bacillota</taxon>
        <taxon>Clostridia</taxon>
        <taxon>Lachnospirales</taxon>
        <taxon>Lachnospiraceae</taxon>
        <taxon>Coprococcus</taxon>
    </lineage>
</organism>
<dbReference type="InterPro" id="IPR050545">
    <property type="entry name" value="Mycobact_MmpL"/>
</dbReference>
<dbReference type="Gene3D" id="1.20.1640.10">
    <property type="entry name" value="Multidrug efflux transporter AcrB transmembrane domain"/>
    <property type="match status" value="2"/>
</dbReference>
<feature type="transmembrane region" description="Helical" evidence="6">
    <location>
        <begin position="272"/>
        <end position="298"/>
    </location>
</feature>
<dbReference type="EMBL" id="BLYL01000002">
    <property type="protein sequence ID" value="GFO93610.1"/>
    <property type="molecule type" value="Genomic_DNA"/>
</dbReference>
<protein>
    <recommendedName>
        <fullName evidence="7">Membrane transport protein MMPL domain-containing protein</fullName>
    </recommendedName>
</protein>
<evidence type="ECO:0000256" key="5">
    <source>
        <dbReference type="ARBA" id="ARBA00023136"/>
    </source>
</evidence>
<evidence type="ECO:0000259" key="7">
    <source>
        <dbReference type="Pfam" id="PF03176"/>
    </source>
</evidence>
<dbReference type="SUPFAM" id="SSF82866">
    <property type="entry name" value="Multidrug efflux transporter AcrB transmembrane domain"/>
    <property type="match status" value="2"/>
</dbReference>
<keyword evidence="3 6" id="KW-0812">Transmembrane</keyword>
<feature type="transmembrane region" description="Helical" evidence="6">
    <location>
        <begin position="204"/>
        <end position="223"/>
    </location>
</feature>
<evidence type="ECO:0000313" key="8">
    <source>
        <dbReference type="EMBL" id="GFO93610.1"/>
    </source>
</evidence>
<feature type="transmembrane region" description="Helical" evidence="6">
    <location>
        <begin position="549"/>
        <end position="569"/>
    </location>
</feature>
<evidence type="ECO:0000256" key="1">
    <source>
        <dbReference type="ARBA" id="ARBA00004651"/>
    </source>
</evidence>
<feature type="transmembrane region" description="Helical" evidence="6">
    <location>
        <begin position="523"/>
        <end position="542"/>
    </location>
</feature>
<feature type="transmembrane region" description="Helical" evidence="6">
    <location>
        <begin position="304"/>
        <end position="330"/>
    </location>
</feature>
<dbReference type="PANTHER" id="PTHR33406:SF13">
    <property type="entry name" value="MEMBRANE PROTEIN YDFJ"/>
    <property type="match status" value="1"/>
</dbReference>
<feature type="domain" description="Membrane transport protein MMPL" evidence="7">
    <location>
        <begin position="129"/>
        <end position="333"/>
    </location>
</feature>
<keyword evidence="4 6" id="KW-1133">Transmembrane helix</keyword>
<sequence>MAMLKLGEKIVSARVVILILSLVLLIPAAYGYIKTRVNYDILSYLPKDIETMEGQDILVDQFGTGAFSLYVVEGMEDKDVSALKSKIEKVDHVSKVIWYDSFADLSVPKDMLPESLYDAFNNDEKNATMMAIIFDDTTSADGTMDAIEEIRSISNKQCFLSGMSAVVVDTKKLSEKETPIYVLIAVILSSIILAITMDSIMIPVLFLASIGMAIVYNLGSNILMGQVSYITKALAAVLQLGVTMDYSIFLWHSYKAQQKEYTDKKEAMAHAIAETISSVVGSSITTVAGFVALCFMSFTLGLDLGIVMAKGVVLGVIACVTILPSLILVFDKAIEKTTHRAILPEFKGVGKFIAKHYKVFLVLFVIILIPAIYGYNHTKVYYKLDSSLPDSLESVQANTELAEVFNMNSTHMILVTNDQSDKDTRNMMSDIENIDGVKFCLGLDSIIGAGIPTDFIPSDVTEALKSDDWQLILVGSEYEVASDEVNNQCTEINNTIDSYNEKNMLVGEAPCTKDLITITDKDFASVSTVSIGAIFIIILCVFGSISLPIVLVAVIEFAIFINMGIPCFTGTEIPFIASIVIGTIQLGATVDYAILMTTKYKRNRLNGYRKFDAVATACQESVQSIVVSALSFFAATFGVGLYSDIDMISALCTLMARGALISMCAVILMLPSALMLFDKVIMFRYRKNLMDGPSAKVSDEDTAATQA</sequence>
<comment type="caution">
    <text evidence="8">The sequence shown here is derived from an EMBL/GenBank/DDBJ whole genome shotgun (WGS) entry which is preliminary data.</text>
</comment>
<keyword evidence="5 6" id="KW-0472">Membrane</keyword>
<evidence type="ECO:0000256" key="4">
    <source>
        <dbReference type="ARBA" id="ARBA00022989"/>
    </source>
</evidence>
<feature type="transmembrane region" description="Helical" evidence="6">
    <location>
        <begin position="357"/>
        <end position="375"/>
    </location>
</feature>
<feature type="transmembrane region" description="Helical" evidence="6">
    <location>
        <begin position="625"/>
        <end position="642"/>
    </location>
</feature>
<accession>A0AAI9K2U0</accession>
<dbReference type="Proteomes" id="UP000660047">
    <property type="component" value="Unassembled WGS sequence"/>
</dbReference>
<feature type="transmembrane region" description="Helical" evidence="6">
    <location>
        <begin position="180"/>
        <end position="197"/>
    </location>
</feature>
<dbReference type="InterPro" id="IPR004869">
    <property type="entry name" value="MMPL_dom"/>
</dbReference>
<keyword evidence="2" id="KW-1003">Cell membrane</keyword>
<dbReference type="AlphaFoldDB" id="A0AAI9K2U0"/>